<evidence type="ECO:0000313" key="2">
    <source>
        <dbReference type="EMBL" id="CRL59038.1"/>
    </source>
</evidence>
<proteinExistence type="predicted"/>
<dbReference type="RefSeq" id="WP_072062644.1">
    <property type="nucleotide sequence ID" value="NZ_CVRY01000001.1"/>
</dbReference>
<evidence type="ECO:0000256" key="1">
    <source>
        <dbReference type="SAM" id="Phobius"/>
    </source>
</evidence>
<evidence type="ECO:0000313" key="3">
    <source>
        <dbReference type="Proteomes" id="UP000183920"/>
    </source>
</evidence>
<sequence>MKYGKLYAAIAMVGIIVGSYWVINWQANRINSLIDTNKKLTVALEEQKSINTDYQVRIMRLNQLDIRHSQELASAKNEISRLRDISEHHPERVYIKAECPKSKTTPSTSLASATTARPTDTVIRNYWLLRERIAESEHMIKGLQDYIKQECLRRK</sequence>
<protein>
    <submittedName>
        <fullName evidence="2">Bacteriophage lysis protein</fullName>
    </submittedName>
</protein>
<keyword evidence="1" id="KW-0472">Membrane</keyword>
<keyword evidence="1" id="KW-1133">Transmembrane helix</keyword>
<dbReference type="Proteomes" id="UP000183920">
    <property type="component" value="Unassembled WGS sequence"/>
</dbReference>
<feature type="transmembrane region" description="Helical" evidence="1">
    <location>
        <begin position="6"/>
        <end position="23"/>
    </location>
</feature>
<dbReference type="AlphaFoldDB" id="A0A0G4PZM6"/>
<dbReference type="EMBL" id="CVRY01000001">
    <property type="protein sequence ID" value="CRL59038.1"/>
    <property type="molecule type" value="Genomic_DNA"/>
</dbReference>
<dbReference type="GO" id="GO:0044659">
    <property type="term" value="P:viral release from host cell by cytolysis"/>
    <property type="evidence" value="ECO:0007669"/>
    <property type="project" value="InterPro"/>
</dbReference>
<name>A0A0G4PZM6_9GAMM</name>
<reference evidence="3" key="1">
    <citation type="submission" date="2015-06" db="EMBL/GenBank/DDBJ databases">
        <authorList>
            <person name="Urmite Genomes"/>
        </authorList>
    </citation>
    <scope>NUCLEOTIDE SEQUENCE [LARGE SCALE GENOMIC DNA]</scope>
    <source>
        <strain evidence="3">CSUR P1867</strain>
    </source>
</reference>
<gene>
    <name evidence="2" type="ORF">BN1804_00210</name>
</gene>
<dbReference type="InterPro" id="IPR004929">
    <property type="entry name" value="I-spanin"/>
</dbReference>
<accession>A0A0G4PZM6</accession>
<keyword evidence="1" id="KW-0812">Transmembrane</keyword>
<organism evidence="2 3">
    <name type="scientific">Proteus penneri</name>
    <dbReference type="NCBI Taxonomy" id="102862"/>
    <lineage>
        <taxon>Bacteria</taxon>
        <taxon>Pseudomonadati</taxon>
        <taxon>Pseudomonadota</taxon>
        <taxon>Gammaproteobacteria</taxon>
        <taxon>Enterobacterales</taxon>
        <taxon>Morganellaceae</taxon>
        <taxon>Proteus</taxon>
    </lineage>
</organism>
<dbReference type="Pfam" id="PF03245">
    <property type="entry name" value="Phage_lysis"/>
    <property type="match status" value="1"/>
</dbReference>